<keyword evidence="2" id="KW-0812">Transmembrane</keyword>
<feature type="transmembrane region" description="Helical" evidence="2">
    <location>
        <begin position="33"/>
        <end position="51"/>
    </location>
</feature>
<accession>A0A9X3X6K0</accession>
<protein>
    <submittedName>
        <fullName evidence="3">Uncharacterized protein</fullName>
    </submittedName>
</protein>
<evidence type="ECO:0000313" key="4">
    <source>
        <dbReference type="Proteomes" id="UP001151081"/>
    </source>
</evidence>
<organism evidence="3 4">
    <name type="scientific">Polyangium jinanense</name>
    <dbReference type="NCBI Taxonomy" id="2829994"/>
    <lineage>
        <taxon>Bacteria</taxon>
        <taxon>Pseudomonadati</taxon>
        <taxon>Myxococcota</taxon>
        <taxon>Polyangia</taxon>
        <taxon>Polyangiales</taxon>
        <taxon>Polyangiaceae</taxon>
        <taxon>Polyangium</taxon>
    </lineage>
</organism>
<keyword evidence="2" id="KW-0472">Membrane</keyword>
<feature type="transmembrane region" description="Helical" evidence="2">
    <location>
        <begin position="71"/>
        <end position="97"/>
    </location>
</feature>
<name>A0A9X3X6K0_9BACT</name>
<evidence type="ECO:0000256" key="1">
    <source>
        <dbReference type="SAM" id="MobiDB-lite"/>
    </source>
</evidence>
<feature type="region of interest" description="Disordered" evidence="1">
    <location>
        <begin position="1"/>
        <end position="21"/>
    </location>
</feature>
<gene>
    <name evidence="3" type="ORF">KEG57_30260</name>
</gene>
<feature type="compositionally biased region" description="Low complexity" evidence="1">
    <location>
        <begin position="9"/>
        <end position="21"/>
    </location>
</feature>
<sequence>MDDQLDLGPAYAPSAASPPAAPLPSVVAPYERVVMFSFPVGVVVGLVVGSVEYLRFAYALSFFDPDKLLPYFTGIAVLRVIGPSSAMIAASITAVLVLHRAGRRASGPIEIDHARVLLVLAALPHLTVVTMPFCVLGALLVWLARTAGAVTVFLKAMLDVGVIWTHFAFGLAFTALCGLWLTYLLRIGANWLTTKKHGLALKLFVAFASLAIPNAVLRAVLSLVDPV</sequence>
<proteinExistence type="predicted"/>
<evidence type="ECO:0000313" key="3">
    <source>
        <dbReference type="EMBL" id="MDC3984804.1"/>
    </source>
</evidence>
<feature type="transmembrane region" description="Helical" evidence="2">
    <location>
        <begin position="163"/>
        <end position="187"/>
    </location>
</feature>
<evidence type="ECO:0000256" key="2">
    <source>
        <dbReference type="SAM" id="Phobius"/>
    </source>
</evidence>
<keyword evidence="2" id="KW-1133">Transmembrane helix</keyword>
<dbReference type="EMBL" id="JAGTJJ010000023">
    <property type="protein sequence ID" value="MDC3984804.1"/>
    <property type="molecule type" value="Genomic_DNA"/>
</dbReference>
<reference evidence="3 4" key="1">
    <citation type="submission" date="2021-04" db="EMBL/GenBank/DDBJ databases">
        <title>Genome analysis of Polyangium sp.</title>
        <authorList>
            <person name="Li Y."/>
            <person name="Wang J."/>
        </authorList>
    </citation>
    <scope>NUCLEOTIDE SEQUENCE [LARGE SCALE GENOMIC DNA]</scope>
    <source>
        <strain evidence="3 4">SDU14</strain>
    </source>
</reference>
<comment type="caution">
    <text evidence="3">The sequence shown here is derived from an EMBL/GenBank/DDBJ whole genome shotgun (WGS) entry which is preliminary data.</text>
</comment>
<dbReference type="Proteomes" id="UP001151081">
    <property type="component" value="Unassembled WGS sequence"/>
</dbReference>
<dbReference type="RefSeq" id="WP_272421904.1">
    <property type="nucleotide sequence ID" value="NZ_JAGTJJ010000023.1"/>
</dbReference>
<keyword evidence="4" id="KW-1185">Reference proteome</keyword>
<feature type="transmembrane region" description="Helical" evidence="2">
    <location>
        <begin position="199"/>
        <end position="221"/>
    </location>
</feature>
<feature type="transmembrane region" description="Helical" evidence="2">
    <location>
        <begin position="117"/>
        <end position="143"/>
    </location>
</feature>
<dbReference type="AlphaFoldDB" id="A0A9X3X6K0"/>